<keyword evidence="3" id="KW-1185">Reference proteome</keyword>
<protein>
    <submittedName>
        <fullName evidence="2">N-acetyltransferase</fullName>
    </submittedName>
</protein>
<dbReference type="SUPFAM" id="SSF55729">
    <property type="entry name" value="Acyl-CoA N-acyltransferases (Nat)"/>
    <property type="match status" value="1"/>
</dbReference>
<organism evidence="2 3">
    <name type="scientific">Candidatus Methanocrinis natronophilus</name>
    <dbReference type="NCBI Taxonomy" id="3033396"/>
    <lineage>
        <taxon>Archaea</taxon>
        <taxon>Methanobacteriati</taxon>
        <taxon>Methanobacteriota</taxon>
        <taxon>Stenosarchaea group</taxon>
        <taxon>Methanomicrobia</taxon>
        <taxon>Methanotrichales</taxon>
        <taxon>Methanotrichaceae</taxon>
        <taxon>Methanocrinis</taxon>
    </lineage>
</organism>
<name>A0ABT5X8S9_9EURY</name>
<dbReference type="Gene3D" id="3.40.630.30">
    <property type="match status" value="1"/>
</dbReference>
<proteinExistence type="predicted"/>
<dbReference type="RefSeq" id="WP_316966840.1">
    <property type="nucleotide sequence ID" value="NZ_JARFPK010000027.1"/>
</dbReference>
<dbReference type="PANTHER" id="PTHR43617:SF2">
    <property type="entry name" value="UPF0039 PROTEIN SLL0451"/>
    <property type="match status" value="1"/>
</dbReference>
<dbReference type="InterPro" id="IPR050276">
    <property type="entry name" value="MshD_Acetyltransferase"/>
</dbReference>
<evidence type="ECO:0000313" key="3">
    <source>
        <dbReference type="Proteomes" id="UP001220010"/>
    </source>
</evidence>
<dbReference type="PANTHER" id="PTHR43617">
    <property type="entry name" value="L-AMINO ACID N-ACETYLTRANSFERASE"/>
    <property type="match status" value="1"/>
</dbReference>
<dbReference type="EMBL" id="JARFPK010000027">
    <property type="protein sequence ID" value="MDF0591097.1"/>
    <property type="molecule type" value="Genomic_DNA"/>
</dbReference>
<dbReference type="InterPro" id="IPR000182">
    <property type="entry name" value="GNAT_dom"/>
</dbReference>
<dbReference type="CDD" id="cd04301">
    <property type="entry name" value="NAT_SF"/>
    <property type="match status" value="1"/>
</dbReference>
<reference evidence="2 3" key="1">
    <citation type="submission" date="2023-03" db="EMBL/GenBank/DDBJ databases">
        <title>WGS of Methanotrichaceae archaeon Mx.</title>
        <authorList>
            <person name="Sorokin D.Y."/>
            <person name="Merkel A.Y."/>
        </authorList>
    </citation>
    <scope>NUCLEOTIDE SEQUENCE [LARGE SCALE GENOMIC DNA]</scope>
    <source>
        <strain evidence="2 3">Mx</strain>
    </source>
</reference>
<evidence type="ECO:0000313" key="2">
    <source>
        <dbReference type="EMBL" id="MDF0591097.1"/>
    </source>
</evidence>
<comment type="caution">
    <text evidence="2">The sequence shown here is derived from an EMBL/GenBank/DDBJ whole genome shotgun (WGS) entry which is preliminary data.</text>
</comment>
<dbReference type="Proteomes" id="UP001220010">
    <property type="component" value="Unassembled WGS sequence"/>
</dbReference>
<evidence type="ECO:0000259" key="1">
    <source>
        <dbReference type="PROSITE" id="PS51186"/>
    </source>
</evidence>
<gene>
    <name evidence="2" type="ORF">P0O15_07935</name>
</gene>
<sequence length="173" mass="19159">MIIIREETPQDAGAIRSINQDAFRQPVEAEVVDRIRENCRDLLSLVAVREGEVVGHILFSPATIEEEGGPQKVTGMGLAPMAVLPRCQGQGIGSLLIHNGIKTLRERGCPFIIVLGYPEYYPRFGFERASRYGIHSQWPEVPDEAFMILILNKTAMVGASGTASYRQEFDEAV</sequence>
<dbReference type="PROSITE" id="PS51186">
    <property type="entry name" value="GNAT"/>
    <property type="match status" value="1"/>
</dbReference>
<feature type="domain" description="N-acetyltransferase" evidence="1">
    <location>
        <begin position="2"/>
        <end position="148"/>
    </location>
</feature>
<dbReference type="InterPro" id="IPR016181">
    <property type="entry name" value="Acyl_CoA_acyltransferase"/>
</dbReference>
<dbReference type="Pfam" id="PF00583">
    <property type="entry name" value="Acetyltransf_1"/>
    <property type="match status" value="1"/>
</dbReference>
<accession>A0ABT5X8S9</accession>